<dbReference type="Gene3D" id="3.30.420.40">
    <property type="match status" value="1"/>
</dbReference>
<gene>
    <name evidence="6" type="ORF">TGVEG_235478</name>
</gene>
<dbReference type="InterPro" id="IPR043129">
    <property type="entry name" value="ATPase_NBD"/>
</dbReference>
<organism evidence="6 7">
    <name type="scientific">Toxoplasma gondii (strain ATCC 50861 / VEG)</name>
    <dbReference type="NCBI Taxonomy" id="432359"/>
    <lineage>
        <taxon>Eukaryota</taxon>
        <taxon>Sar</taxon>
        <taxon>Alveolata</taxon>
        <taxon>Apicomplexa</taxon>
        <taxon>Conoidasida</taxon>
        <taxon>Coccidia</taxon>
        <taxon>Eucoccidiorida</taxon>
        <taxon>Eimeriorina</taxon>
        <taxon>Sarcocystidae</taxon>
        <taxon>Toxoplasma</taxon>
    </lineage>
</organism>
<keyword evidence="5" id="KW-0812">Transmembrane</keyword>
<dbReference type="InterPro" id="IPR004567">
    <property type="entry name" value="Type_II_PanK"/>
</dbReference>
<dbReference type="STRING" id="432359.V5B595"/>
<keyword evidence="5" id="KW-1133">Transmembrane helix</keyword>
<comment type="caution">
    <text evidence="6">The sequence shown here is derived from an EMBL/GenBank/DDBJ whole genome shotgun (WGS) entry which is preliminary data.</text>
</comment>
<proteinExistence type="predicted"/>
<dbReference type="eggNOG" id="KOG2201">
    <property type="taxonomic scope" value="Eukaryota"/>
</dbReference>
<feature type="region of interest" description="Disordered" evidence="4">
    <location>
        <begin position="536"/>
        <end position="575"/>
    </location>
</feature>
<dbReference type="OrthoDB" id="498611at2759"/>
<feature type="region of interest" description="Disordered" evidence="4">
    <location>
        <begin position="1555"/>
        <end position="1582"/>
    </location>
</feature>
<feature type="region of interest" description="Disordered" evidence="4">
    <location>
        <begin position="1376"/>
        <end position="1415"/>
    </location>
</feature>
<dbReference type="VEuPathDB" id="ToxoDB:TGVEG_235478"/>
<dbReference type="SUPFAM" id="SSF53067">
    <property type="entry name" value="Actin-like ATPase domain"/>
    <property type="match status" value="1"/>
</dbReference>
<dbReference type="Gene3D" id="6.10.10.60">
    <property type="match status" value="1"/>
</dbReference>
<reference evidence="6" key="1">
    <citation type="submission" date="2007-03" db="EMBL/GenBank/DDBJ databases">
        <authorList>
            <person name="Paulsen I."/>
        </authorList>
    </citation>
    <scope>NUCLEOTIDE SEQUENCE</scope>
    <source>
        <strain evidence="6">VEG</strain>
    </source>
</reference>
<feature type="compositionally biased region" description="Basic and acidic residues" evidence="4">
    <location>
        <begin position="1006"/>
        <end position="1021"/>
    </location>
</feature>
<accession>V5B595</accession>
<evidence type="ECO:0000313" key="7">
    <source>
        <dbReference type="Proteomes" id="UP000002226"/>
    </source>
</evidence>
<dbReference type="EC" id="2.7.1.33" evidence="6"/>
<protein>
    <submittedName>
        <fullName evidence="6">Pantothenate kinase</fullName>
        <ecNumber evidence="6">2.7.1.33</ecNumber>
    </submittedName>
</protein>
<dbReference type="GO" id="GO:0005634">
    <property type="term" value="C:nucleus"/>
    <property type="evidence" value="ECO:0007669"/>
    <property type="project" value="TreeGrafter"/>
</dbReference>
<sequence>MGNSLGVDVTACTVRVVSVATAPSTPRRVSAPSPAASCPFSSSSVSSPPLSSSDGSPALLERRSDSERLSKAEPLDRVQQRQKDFVHAVLASVLPGAEVQRLEHSLPCSRCMETSQRDGWRRDRDPRRLQRESRERREERTEQRSGRRGNRAVSPESRQVFFQERRGSGKAKDEEVESKETRAGHRGRRHEDGEEVESERNRTVCQCPCNSVVYLWSMEWKDMDTLLPLALPFLEKNCHIAMTGNGCFDLQKLLQKHLIMYIFPSLSSLPAAAASSAASSSAASFCCSSSSAASGCEVAGGEAPRAREWEGGTAAAAARADAPVPERLSSLDETPRARCEQFESGDCFCVRRQPSSTLDSDSAIATAPLSARSLPECGAKRANGAESEDRGASEATALVARRLHAESLDDRREKARTLTITFERESVCIIEALHFLMQHFPSTVFHYEGTRHAMNEAPAAGHEADNFHECPLTPEERRGFYPYLLVNLKAGVSFHKVLAVSSSKSRFQGCQRSHLPSFPGTSPYRSFDPHSCSPSSRASCSSSSRASCSSSSRASCSPSSRASCSSSSRASCSPSSRASVSRFLFFLVSRFLFSLVSRFLFFLVSRFLFFLVARFLFSLVSRFLFFLISRFLFSLVARFLFFFMFSPSWRGRRRRSAEDCALVATAFLFRISPLLACGVFSRGTLLHESTNWRFHNRRRHFHGSLQAEVPYEVPQPPLLKQAKSRGVLILPGELSPKNLLELAATGDNRVCDMLVRDIYGGSYDAIGLKSSTIASTFGKLQHIPVKYLKEYSLSTARESEEAEASRGDAKRGAQTAASQAENKGFLSPSTSCSSLCEARQSRASSSSTGRSPVSCLTQATSRGSVISPPGKEARCFSSAARRTLPVEQRREEAREAETQSEGEGEGLRTQGKARGEVSCEARAAARRSGENSRERHVRTSRSSQPCRGRSREGMVEAPTDGAAGEKRKGDEEDFENEDRPRGGDGERQDEREEEREEAAGVPQVERAADGSLRQREKNAGDTVADRGMHLCRFETVLESARDTGVSRWEGTRPRAMPSCSECDCCMPCEEWEQTWEDDSWSSSVLEDEEWGEEGLSDATEDEAEEEPCSASSLCSACRWPSLEESVEQEKRGRGAERKACERNGEASAVEKVPGRFASCDAGKDRKDVETMHGEKRGDKVRDGLVYRRPTGPDIVRSLLTLMSFNVAQQAYLHATLHGLTRIALVGFLLDVPAFLASLQHSVRFWSKNRVKVFFCSLSPFLGALGASLAHARFLFASRGGHSGVCGEASASPSSLPVSELLAGKSKSEKSPSYLSTSCSASTRTSSPFYPSSEYRACFSPAKREVSALLSRTPSCFSSPFSSSAFAASWASRDVCTAPSSAHPAAGPAGARLPAEQQREAREREEVQTRRTARRVDSSACLSRACRRASSAPVRARGEETDEGEDEDVAESTASHFDRRAAPAVGLPYLSPQAAFTSPSSYSSSAALSSSSSTLLVPLQCGADTPCYETDGRGGESSFSAHRSSFSSLLHAVGGANEGTLSSAASPRWSIEAFPSPQGLPPLLRSPQPPFSPSTPTSFVPQDAPFPPVSPRPVPSFFPAVSPKARPTSGGASATLHSSPYALPFDAIAEEPQEETHAASPLLLPQPLLPPPPPFLPPLASCFHVLPAREESE</sequence>
<evidence type="ECO:0000256" key="2">
    <source>
        <dbReference type="ARBA" id="ARBA00022840"/>
    </source>
</evidence>
<feature type="compositionally biased region" description="Basic and acidic residues" evidence="4">
    <location>
        <begin position="977"/>
        <end position="990"/>
    </location>
</feature>
<feature type="compositionally biased region" description="Basic and acidic residues" evidence="4">
    <location>
        <begin position="60"/>
        <end position="79"/>
    </location>
</feature>
<feature type="region of interest" description="Disordered" evidence="4">
    <location>
        <begin position="799"/>
        <end position="828"/>
    </location>
</feature>
<dbReference type="GO" id="GO:0015937">
    <property type="term" value="P:coenzyme A biosynthetic process"/>
    <property type="evidence" value="ECO:0007669"/>
    <property type="project" value="UniProtKB-KW"/>
</dbReference>
<keyword evidence="5" id="KW-0472">Membrane</keyword>
<dbReference type="PANTHER" id="PTHR12280">
    <property type="entry name" value="PANTOTHENATE KINASE"/>
    <property type="match status" value="1"/>
</dbReference>
<feature type="compositionally biased region" description="Basic and acidic residues" evidence="4">
    <location>
        <begin position="799"/>
        <end position="811"/>
    </location>
</feature>
<feature type="region of interest" description="Disordered" evidence="4">
    <location>
        <begin position="112"/>
        <end position="197"/>
    </location>
</feature>
<evidence type="ECO:0000256" key="3">
    <source>
        <dbReference type="ARBA" id="ARBA00022993"/>
    </source>
</evidence>
<evidence type="ECO:0000256" key="4">
    <source>
        <dbReference type="SAM" id="MobiDB-lite"/>
    </source>
</evidence>
<dbReference type="OMA" id="YLHATLH"/>
<dbReference type="GO" id="GO:0005829">
    <property type="term" value="C:cytosol"/>
    <property type="evidence" value="ECO:0007669"/>
    <property type="project" value="TreeGrafter"/>
</dbReference>
<feature type="compositionally biased region" description="Acidic residues" evidence="4">
    <location>
        <begin position="1439"/>
        <end position="1449"/>
    </location>
</feature>
<evidence type="ECO:0000313" key="6">
    <source>
        <dbReference type="EMBL" id="ESS30910.1"/>
    </source>
</evidence>
<keyword evidence="6" id="KW-0808">Transferase</keyword>
<feature type="transmembrane region" description="Helical" evidence="5">
    <location>
        <begin position="631"/>
        <end position="649"/>
    </location>
</feature>
<keyword evidence="2" id="KW-0067">ATP-binding</keyword>
<keyword evidence="7" id="KW-1185">Reference proteome</keyword>
<dbReference type="GO" id="GO:0005524">
    <property type="term" value="F:ATP binding"/>
    <property type="evidence" value="ECO:0007669"/>
    <property type="project" value="UniProtKB-KW"/>
</dbReference>
<evidence type="ECO:0000256" key="5">
    <source>
        <dbReference type="SAM" id="Phobius"/>
    </source>
</evidence>
<feature type="compositionally biased region" description="Basic and acidic residues" evidence="4">
    <location>
        <begin position="1396"/>
        <end position="1415"/>
    </location>
</feature>
<feature type="compositionally biased region" description="Basic and acidic residues" evidence="4">
    <location>
        <begin position="115"/>
        <end position="145"/>
    </location>
</feature>
<keyword evidence="6" id="KW-0418">Kinase</keyword>
<feature type="region of interest" description="Disordered" evidence="4">
    <location>
        <begin position="1431"/>
        <end position="1456"/>
    </location>
</feature>
<dbReference type="GO" id="GO:0004594">
    <property type="term" value="F:pantothenate kinase activity"/>
    <property type="evidence" value="ECO:0007669"/>
    <property type="project" value="UniProtKB-EC"/>
</dbReference>
<feature type="compositionally biased region" description="Basic and acidic residues" evidence="4">
    <location>
        <begin position="887"/>
        <end position="897"/>
    </location>
</feature>
<dbReference type="PaxDb" id="5811-TGME49_035480"/>
<name>V5B595_TOXGV</name>
<dbReference type="Proteomes" id="UP000002226">
    <property type="component" value="Unassembled WGS sequence"/>
</dbReference>
<feature type="compositionally biased region" description="Polar residues" evidence="4">
    <location>
        <begin position="815"/>
        <end position="828"/>
    </location>
</feature>
<dbReference type="Pfam" id="PF03630">
    <property type="entry name" value="Fumble"/>
    <property type="match status" value="3"/>
</dbReference>
<feature type="compositionally biased region" description="Low complexity" evidence="4">
    <location>
        <begin position="1376"/>
        <end position="1395"/>
    </location>
</feature>
<feature type="compositionally biased region" description="Basic and acidic residues" evidence="4">
    <location>
        <begin position="163"/>
        <end position="183"/>
    </location>
</feature>
<feature type="compositionally biased region" description="Polar residues" evidence="4">
    <location>
        <begin position="855"/>
        <end position="864"/>
    </location>
</feature>
<feature type="region of interest" description="Disordered" evidence="4">
    <location>
        <begin position="842"/>
        <end position="1021"/>
    </location>
</feature>
<feature type="region of interest" description="Disordered" evidence="4">
    <location>
        <begin position="307"/>
        <end position="332"/>
    </location>
</feature>
<dbReference type="PANTHER" id="PTHR12280:SF20">
    <property type="entry name" value="4'-PHOSPHOPANTETHEINE PHOSPHATASE"/>
    <property type="match status" value="1"/>
</dbReference>
<feature type="compositionally biased region" description="Low complexity" evidence="4">
    <location>
        <begin position="842"/>
        <end position="854"/>
    </location>
</feature>
<feature type="region of interest" description="Disordered" evidence="4">
    <location>
        <begin position="23"/>
        <end position="79"/>
    </location>
</feature>
<dbReference type="EMBL" id="AAYL02000216">
    <property type="protein sequence ID" value="ESS30910.1"/>
    <property type="molecule type" value="Genomic_DNA"/>
</dbReference>
<keyword evidence="3" id="KW-0173">Coenzyme A biosynthesis</keyword>
<feature type="region of interest" description="Disordered" evidence="4">
    <location>
        <begin position="1077"/>
        <end position="1105"/>
    </location>
</feature>
<keyword evidence="1" id="KW-0547">Nucleotide-binding</keyword>
<feature type="compositionally biased region" description="Low complexity" evidence="4">
    <location>
        <begin position="23"/>
        <end position="58"/>
    </location>
</feature>
<evidence type="ECO:0000256" key="1">
    <source>
        <dbReference type="ARBA" id="ARBA00022741"/>
    </source>
</evidence>